<name>A0ABX8SD30_9ACTN</name>
<keyword evidence="2" id="KW-1185">Reference proteome</keyword>
<evidence type="ECO:0000313" key="2">
    <source>
        <dbReference type="Proteomes" id="UP000887023"/>
    </source>
</evidence>
<proteinExistence type="predicted"/>
<dbReference type="Proteomes" id="UP000887023">
    <property type="component" value="Chromosome"/>
</dbReference>
<sequence>MWDRPVPGSGRAPLFWLMGVHGGAGATTLARLLEPAADCWRRWPAVLNQESPYVVLVARETIPGLSRAHELLRQHRSGLAGPSSVLGLIITAARPGRVPAEIRRYREVIGVLAGNVWRIDWHEEWMLVEPEDLPVWVPGESSPVKRRSDPLLTVSPDIRELGDSILDVVREVVSSSTDYQETKGQP</sequence>
<organism evidence="1 2">
    <name type="scientific">Skermania pinensis</name>
    <dbReference type="NCBI Taxonomy" id="39122"/>
    <lineage>
        <taxon>Bacteria</taxon>
        <taxon>Bacillati</taxon>
        <taxon>Actinomycetota</taxon>
        <taxon>Actinomycetes</taxon>
        <taxon>Mycobacteriales</taxon>
        <taxon>Gordoniaceae</taxon>
        <taxon>Skermania</taxon>
    </lineage>
</organism>
<evidence type="ECO:0000313" key="1">
    <source>
        <dbReference type="EMBL" id="QXQ15794.1"/>
    </source>
</evidence>
<gene>
    <name evidence="1" type="ORF">KV203_09005</name>
</gene>
<protein>
    <submittedName>
        <fullName evidence="1">Uncharacterized protein</fullName>
    </submittedName>
</protein>
<dbReference type="EMBL" id="CP079105">
    <property type="protein sequence ID" value="QXQ15794.1"/>
    <property type="molecule type" value="Genomic_DNA"/>
</dbReference>
<accession>A0ABX8SD30</accession>
<reference evidence="1" key="1">
    <citation type="submission" date="2021-07" db="EMBL/GenBank/DDBJ databases">
        <title>Candidatus Kaistella beijingensis sp. nov. isolated from a municipal wastewater treatment plant is involved in sludge foaming.</title>
        <authorList>
            <person name="Song Y."/>
            <person name="Liu S.-J."/>
        </authorList>
    </citation>
    <scope>NUCLEOTIDE SEQUENCE</scope>
    <source>
        <strain evidence="1">DSM 43998</strain>
    </source>
</reference>